<dbReference type="InterPro" id="IPR024719">
    <property type="entry name" value="HpaB/PvcC/4-BUDH_C"/>
</dbReference>
<evidence type="ECO:0000256" key="4">
    <source>
        <dbReference type="PIRSR" id="PIRSR000331-2"/>
    </source>
</evidence>
<evidence type="ECO:0000313" key="8">
    <source>
        <dbReference type="Proteomes" id="UP000297496"/>
    </source>
</evidence>
<feature type="domain" description="HpaB/PvcC/4-BUDH C-terminal" evidence="5">
    <location>
        <begin position="275"/>
        <end position="474"/>
    </location>
</feature>
<dbReference type="OrthoDB" id="9785230at2"/>
<dbReference type="SUPFAM" id="SSF47203">
    <property type="entry name" value="Acyl-CoA dehydrogenase C-terminal domain-like"/>
    <property type="match status" value="1"/>
</dbReference>
<evidence type="ECO:0000259" key="6">
    <source>
        <dbReference type="Pfam" id="PF11794"/>
    </source>
</evidence>
<accession>A0A4Z1CHU7</accession>
<dbReference type="InterPro" id="IPR024674">
    <property type="entry name" value="HpaB/PvcC/4-BUDH_N"/>
</dbReference>
<dbReference type="Gene3D" id="1.10.3140.10">
    <property type="entry name" value="4-hydroxybutyryl-coa dehydratase, domain 1"/>
    <property type="match status" value="1"/>
</dbReference>
<keyword evidence="3" id="KW-0560">Oxidoreductase</keyword>
<dbReference type="PANTHER" id="PTHR36117">
    <property type="entry name" value="4-HYDROXYPHENYLACETATE 3-MONOOXYGENASE-RELATED"/>
    <property type="match status" value="1"/>
</dbReference>
<evidence type="ECO:0000259" key="5">
    <source>
        <dbReference type="Pfam" id="PF03241"/>
    </source>
</evidence>
<dbReference type="Gene3D" id="1.20.140.10">
    <property type="entry name" value="Butyryl-CoA Dehydrogenase, subunit A, domain 3"/>
    <property type="match status" value="1"/>
</dbReference>
<evidence type="ECO:0000256" key="2">
    <source>
        <dbReference type="ARBA" id="ARBA00022827"/>
    </source>
</evidence>
<dbReference type="InterPro" id="IPR009100">
    <property type="entry name" value="AcylCoA_DH/oxidase_NM_dom_sf"/>
</dbReference>
<dbReference type="RefSeq" id="WP_135840279.1">
    <property type="nucleotide sequence ID" value="NZ_SRRO01000001.1"/>
</dbReference>
<name>A0A4Z1CHU7_9ACTN</name>
<dbReference type="Pfam" id="PF11794">
    <property type="entry name" value="HpaB_N"/>
    <property type="match status" value="1"/>
</dbReference>
<dbReference type="InterPro" id="IPR004925">
    <property type="entry name" value="HpaB/PvcC/4-BUDH"/>
</dbReference>
<dbReference type="PIRSF" id="PIRSF000331">
    <property type="entry name" value="HpaA_HpaB"/>
    <property type="match status" value="1"/>
</dbReference>
<keyword evidence="2 4" id="KW-0274">FAD</keyword>
<keyword evidence="8" id="KW-1185">Reference proteome</keyword>
<sequence>MRTSAEYLKSLSDGRTVIVDGKPVDDVATHPAFAPVTRTVGELFDLAADPANGMQVTDEVTGNPVNRMYVAPRNAEDLAAWRASAQVWADHTNGWVGRSPDHVGAFVAAFASHPEAFADERSLADNVLAFHRRVLENDLYVSYAIIPPQVSRATTAHAWEGDFIQVGVKEERKDGIVVRGAQMLATGGAVADEILVSCIKPLTPEDTDFAISFTVPVAADGLKLYCRRPYATEATSEFDYPLSSRYDETDALLVFDDVFIPWEDVFVYKDVPGLRKQFFDTGAHVLGNFQAQIRFATKLRFLAGIARKVAAVNGVDKFPGVVEKLGELASLVSVVESALHAAQFTAATDEQGFFRPGAQSLYAAMGLQAELHPRVIGILRELVGGGVLQVPSSVLELVNTDTAADMERYVSSPGISSVDRVKLFKLAWDAIGSEFAGRHQSYELFYSGAPFVVKGYAFRNYDYNKPLQAVEEFLASYGVDGPVGSSAEEVSA</sequence>
<comment type="caution">
    <text evidence="7">The sequence shown here is derived from an EMBL/GenBank/DDBJ whole genome shotgun (WGS) entry which is preliminary data.</text>
</comment>
<evidence type="ECO:0000313" key="7">
    <source>
        <dbReference type="EMBL" id="TGN65788.1"/>
    </source>
</evidence>
<evidence type="ECO:0000256" key="3">
    <source>
        <dbReference type="ARBA" id="ARBA00023002"/>
    </source>
</evidence>
<dbReference type="AlphaFoldDB" id="A0A4Z1CHU7"/>
<dbReference type="Gene3D" id="2.40.110.10">
    <property type="entry name" value="Butyryl-CoA Dehydrogenase, subunit A, domain 2"/>
    <property type="match status" value="1"/>
</dbReference>
<protein>
    <submittedName>
        <fullName evidence="7">4-hydroxyphenylacetate 3-hydroxylase</fullName>
    </submittedName>
</protein>
<keyword evidence="1" id="KW-0285">Flavoprotein</keyword>
<dbReference type="InterPro" id="IPR036250">
    <property type="entry name" value="AcylCo_DH-like_C"/>
</dbReference>
<dbReference type="SUPFAM" id="SSF56645">
    <property type="entry name" value="Acyl-CoA dehydrogenase NM domain-like"/>
    <property type="match status" value="1"/>
</dbReference>
<gene>
    <name evidence="7" type="ORF">EXE59_18875</name>
</gene>
<dbReference type="PANTHER" id="PTHR36117:SF3">
    <property type="entry name" value="4-HYDROXYPHENYLACETATE 3-MONOOXYGENASE-RELATED"/>
    <property type="match status" value="1"/>
</dbReference>
<dbReference type="Pfam" id="PF03241">
    <property type="entry name" value="HpaB"/>
    <property type="match status" value="1"/>
</dbReference>
<dbReference type="Proteomes" id="UP000297496">
    <property type="component" value="Unassembled WGS sequence"/>
</dbReference>
<organism evidence="7 8">
    <name type="scientific">Nocardioides eburneiflavus</name>
    <dbReference type="NCBI Taxonomy" id="2518372"/>
    <lineage>
        <taxon>Bacteria</taxon>
        <taxon>Bacillati</taxon>
        <taxon>Actinomycetota</taxon>
        <taxon>Actinomycetes</taxon>
        <taxon>Propionibacteriales</taxon>
        <taxon>Nocardioidaceae</taxon>
        <taxon>Nocardioides</taxon>
    </lineage>
</organism>
<feature type="binding site" evidence="4">
    <location>
        <begin position="149"/>
        <end position="152"/>
    </location>
    <ligand>
        <name>FAD</name>
        <dbReference type="ChEBI" id="CHEBI:57692"/>
    </ligand>
</feature>
<reference evidence="7 8" key="1">
    <citation type="submission" date="2019-04" db="EMBL/GenBank/DDBJ databases">
        <title>Three New Species of Nocardioides, Nocardioides euryhalodurans sp. nov., Nocardioides seonyuensis sp. nov. and Nocardioides eburneoflavus sp. nov. Isolated from Soil.</title>
        <authorList>
            <person name="Roh S.G."/>
            <person name="Lee C."/>
            <person name="Kim M.-K."/>
            <person name="Kim S.B."/>
        </authorList>
    </citation>
    <scope>NUCLEOTIDE SEQUENCE [LARGE SCALE GENOMIC DNA]</scope>
    <source>
        <strain evidence="7 8">MMS17-SY213</strain>
    </source>
</reference>
<dbReference type="EMBL" id="SRRO01000001">
    <property type="protein sequence ID" value="TGN65788.1"/>
    <property type="molecule type" value="Genomic_DNA"/>
</dbReference>
<evidence type="ECO:0000256" key="1">
    <source>
        <dbReference type="ARBA" id="ARBA00022630"/>
    </source>
</evidence>
<proteinExistence type="predicted"/>
<dbReference type="InterPro" id="IPR046373">
    <property type="entry name" value="Acyl-CoA_Oxase/DH_mid-dom_sf"/>
</dbReference>
<dbReference type="GO" id="GO:0016627">
    <property type="term" value="F:oxidoreductase activity, acting on the CH-CH group of donors"/>
    <property type="evidence" value="ECO:0007669"/>
    <property type="project" value="InterPro"/>
</dbReference>
<feature type="binding site" evidence="4">
    <location>
        <position position="186"/>
    </location>
    <ligand>
        <name>FAD</name>
        <dbReference type="ChEBI" id="CHEBI:57692"/>
    </ligand>
</feature>
<feature type="domain" description="HpaB/PvcC/4-BUDH N-terminal" evidence="6">
    <location>
        <begin position="3"/>
        <end position="267"/>
    </location>
</feature>